<dbReference type="CDD" id="cd06579">
    <property type="entry name" value="TM_PBP1_transp_AraH_like"/>
    <property type="match status" value="1"/>
</dbReference>
<feature type="transmembrane region" description="Helical" evidence="6">
    <location>
        <begin position="47"/>
        <end position="66"/>
    </location>
</feature>
<reference evidence="7 8" key="1">
    <citation type="submission" date="2011-08" db="EMBL/GenBank/DDBJ databases">
        <title>The Genome Sequence of Clostridium hathewayi WAL-18680.</title>
        <authorList>
            <consortium name="The Broad Institute Genome Sequencing Platform"/>
            <person name="Earl A."/>
            <person name="Ward D."/>
            <person name="Feldgarden M."/>
            <person name="Gevers D."/>
            <person name="Finegold S.M."/>
            <person name="Summanen P.H."/>
            <person name="Molitoris D.R."/>
            <person name="Song M."/>
            <person name="Daigneault M."/>
            <person name="Allen-Vercoe E."/>
            <person name="Young S.K."/>
            <person name="Zeng Q."/>
            <person name="Gargeya S."/>
            <person name="Fitzgerald M."/>
            <person name="Haas B."/>
            <person name="Abouelleil A."/>
            <person name="Alvarado L."/>
            <person name="Arachchi H.M."/>
            <person name="Berlin A."/>
            <person name="Brown A."/>
            <person name="Chapman S.B."/>
            <person name="Chen Z."/>
            <person name="Dunbar C."/>
            <person name="Freedman E."/>
            <person name="Gearin G."/>
            <person name="Gellesch M."/>
            <person name="Goldberg J."/>
            <person name="Griggs A."/>
            <person name="Gujja S."/>
            <person name="Heiman D."/>
            <person name="Howarth C."/>
            <person name="Larson L."/>
            <person name="Lui A."/>
            <person name="MacDonald P.J.P."/>
            <person name="Montmayeur A."/>
            <person name="Murphy C."/>
            <person name="Neiman D."/>
            <person name="Pearson M."/>
            <person name="Priest M."/>
            <person name="Roberts A."/>
            <person name="Saif S."/>
            <person name="Shea T."/>
            <person name="Shenoy N."/>
            <person name="Sisk P."/>
            <person name="Stolte C."/>
            <person name="Sykes S."/>
            <person name="Wortman J."/>
            <person name="Nusbaum C."/>
            <person name="Birren B."/>
        </authorList>
    </citation>
    <scope>NUCLEOTIDE SEQUENCE [LARGE SCALE GENOMIC DNA]</scope>
    <source>
        <strain evidence="7 8">WAL-18680</strain>
    </source>
</reference>
<dbReference type="PANTHER" id="PTHR32196">
    <property type="entry name" value="ABC TRANSPORTER PERMEASE PROTEIN YPHD-RELATED-RELATED"/>
    <property type="match status" value="1"/>
</dbReference>
<dbReference type="OrthoDB" id="9815820at2"/>
<dbReference type="AlphaFoldDB" id="G5IDR1"/>
<protein>
    <recommendedName>
        <fullName evidence="9">Ribose transport system permease rbsC</fullName>
    </recommendedName>
</protein>
<sequence>MSGKIDGKKIFKQYGITLVLLALCILFTILNPVFFTLRNIMNVMRQMSMIGIASVGGMFVIIQGGIDLSEGAVVSFVNVVCAWLMMSAGMSPELAILISLIVSAAIGYLNGVLVTMAKMPPLIVTLAVQGGLYGISYIITNSHSIAGFPDSFRFIGQGYIGFLPVPVVLMVLVLAIGWFVLNKTYFGRYIYAIGGNDDVARLSGIRVNRIRRLVYMLGGLFAGVSGVIFLSRLMSGQANTGAGFEMDVLTALVLGGVSINGGSGKIFNAVMGVAIIGVLNNGLVLVNVNQHVQEVIKGVVLIAAVAFDCLSKSKSSGNEA</sequence>
<dbReference type="GO" id="GO:0022857">
    <property type="term" value="F:transmembrane transporter activity"/>
    <property type="evidence" value="ECO:0007669"/>
    <property type="project" value="InterPro"/>
</dbReference>
<comment type="caution">
    <text evidence="7">The sequence shown here is derived from an EMBL/GenBank/DDBJ whole genome shotgun (WGS) entry which is preliminary data.</text>
</comment>
<organism evidence="7 8">
    <name type="scientific">Hungatella hathewayi WAL-18680</name>
    <dbReference type="NCBI Taxonomy" id="742737"/>
    <lineage>
        <taxon>Bacteria</taxon>
        <taxon>Bacillati</taxon>
        <taxon>Bacillota</taxon>
        <taxon>Clostridia</taxon>
        <taxon>Lachnospirales</taxon>
        <taxon>Lachnospiraceae</taxon>
        <taxon>Hungatella</taxon>
    </lineage>
</organism>
<dbReference type="GO" id="GO:0005886">
    <property type="term" value="C:plasma membrane"/>
    <property type="evidence" value="ECO:0007669"/>
    <property type="project" value="UniProtKB-SubCell"/>
</dbReference>
<accession>G5IDR1</accession>
<feature type="transmembrane region" description="Helical" evidence="6">
    <location>
        <begin position="213"/>
        <end position="234"/>
    </location>
</feature>
<keyword evidence="5 6" id="KW-0472">Membrane</keyword>
<dbReference type="RefSeq" id="WP_006779649.1">
    <property type="nucleotide sequence ID" value="NZ_CP040506.1"/>
</dbReference>
<proteinExistence type="predicted"/>
<keyword evidence="3 6" id="KW-0812">Transmembrane</keyword>
<dbReference type="Proteomes" id="UP000005384">
    <property type="component" value="Unassembled WGS sequence"/>
</dbReference>
<evidence type="ECO:0000256" key="3">
    <source>
        <dbReference type="ARBA" id="ARBA00022692"/>
    </source>
</evidence>
<evidence type="ECO:0000313" key="8">
    <source>
        <dbReference type="Proteomes" id="UP000005384"/>
    </source>
</evidence>
<comment type="subcellular location">
    <subcellularLocation>
        <location evidence="1">Cell membrane</location>
        <topology evidence="1">Multi-pass membrane protein</topology>
    </subcellularLocation>
</comment>
<dbReference type="PATRIC" id="fig|742737.3.peg.1687"/>
<feature type="transmembrane region" description="Helical" evidence="6">
    <location>
        <begin position="121"/>
        <end position="139"/>
    </location>
</feature>
<evidence type="ECO:0000256" key="4">
    <source>
        <dbReference type="ARBA" id="ARBA00022989"/>
    </source>
</evidence>
<keyword evidence="4 6" id="KW-1133">Transmembrane helix</keyword>
<evidence type="ECO:0000256" key="2">
    <source>
        <dbReference type="ARBA" id="ARBA00022475"/>
    </source>
</evidence>
<gene>
    <name evidence="7" type="ORF">HMPREF9473_01666</name>
</gene>
<evidence type="ECO:0000256" key="6">
    <source>
        <dbReference type="SAM" id="Phobius"/>
    </source>
</evidence>
<evidence type="ECO:0000313" key="7">
    <source>
        <dbReference type="EMBL" id="EHI60369.1"/>
    </source>
</evidence>
<keyword evidence="2" id="KW-1003">Cell membrane</keyword>
<feature type="transmembrane region" description="Helical" evidence="6">
    <location>
        <begin position="14"/>
        <end position="35"/>
    </location>
</feature>
<evidence type="ECO:0008006" key="9">
    <source>
        <dbReference type="Google" id="ProtNLM"/>
    </source>
</evidence>
<dbReference type="Pfam" id="PF02653">
    <property type="entry name" value="BPD_transp_2"/>
    <property type="match status" value="1"/>
</dbReference>
<dbReference type="HOGENOM" id="CLU_028880_2_2_9"/>
<feature type="transmembrane region" description="Helical" evidence="6">
    <location>
        <begin position="266"/>
        <end position="286"/>
    </location>
</feature>
<name>G5IDR1_9FIRM</name>
<dbReference type="EMBL" id="ADLN01000026">
    <property type="protein sequence ID" value="EHI60369.1"/>
    <property type="molecule type" value="Genomic_DNA"/>
</dbReference>
<feature type="transmembrane region" description="Helical" evidence="6">
    <location>
        <begin position="94"/>
        <end position="114"/>
    </location>
</feature>
<feature type="transmembrane region" description="Helical" evidence="6">
    <location>
        <begin position="159"/>
        <end position="181"/>
    </location>
</feature>
<dbReference type="InterPro" id="IPR001851">
    <property type="entry name" value="ABC_transp_permease"/>
</dbReference>
<keyword evidence="8" id="KW-1185">Reference proteome</keyword>
<evidence type="ECO:0000256" key="5">
    <source>
        <dbReference type="ARBA" id="ARBA00023136"/>
    </source>
</evidence>
<evidence type="ECO:0000256" key="1">
    <source>
        <dbReference type="ARBA" id="ARBA00004651"/>
    </source>
</evidence>